<proteinExistence type="inferred from homology"/>
<dbReference type="InterPro" id="IPR038286">
    <property type="entry name" value="IPK_sf"/>
</dbReference>
<dbReference type="GO" id="GO:0005737">
    <property type="term" value="C:cytoplasm"/>
    <property type="evidence" value="ECO:0007669"/>
    <property type="project" value="TreeGrafter"/>
</dbReference>
<comment type="similarity">
    <text evidence="1 4">Belongs to the inositol phosphokinase (IPK) family.</text>
</comment>
<dbReference type="GO" id="GO:0032958">
    <property type="term" value="P:inositol phosphate biosynthetic process"/>
    <property type="evidence" value="ECO:0007669"/>
    <property type="project" value="InterPro"/>
</dbReference>
<comment type="caution">
    <text evidence="5">The sequence shown here is derived from an EMBL/GenBank/DDBJ whole genome shotgun (WGS) entry which is preliminary data.</text>
</comment>
<gene>
    <name evidence="5" type="ORF">PGLA1383_LOCUS57993</name>
</gene>
<dbReference type="EC" id="2.7.-.-" evidence="4"/>
<keyword evidence="6" id="KW-1185">Reference proteome</keyword>
<dbReference type="PANTHER" id="PTHR12400">
    <property type="entry name" value="INOSITOL POLYPHOSPHATE KINASE"/>
    <property type="match status" value="1"/>
</dbReference>
<dbReference type="GO" id="GO:0016301">
    <property type="term" value="F:kinase activity"/>
    <property type="evidence" value="ECO:0007669"/>
    <property type="project" value="UniProtKB-KW"/>
</dbReference>
<sequence>MIDFANFERTQRKEDDKSGYDVGLETLIKILPGLQSESASQEEAVGGHDDSIRFEGRMVWKRDQGGRRGEAEMNFLRAAMEEPDLLGLVPALAGYRVKRGEQWLGMTNALSGLSQPAILDIKMGTQTWTPDAPAEKAASQAKKAAESSTGSLGVRVVGGKLLAANGEFTRVGYKNKQDVRNEQELQALLSSFLCSEQLRSSALAKVKAVQAWWAKQTEYAFYASSLLFAYDTKSNDECRIVMIDFANFERISTKADDQSGYDVGLDTLVRVISNLKS</sequence>
<dbReference type="PANTHER" id="PTHR12400:SF21">
    <property type="entry name" value="KINASE"/>
    <property type="match status" value="1"/>
</dbReference>
<dbReference type="EMBL" id="CAJNNV010033413">
    <property type="protein sequence ID" value="CAE8643684.1"/>
    <property type="molecule type" value="Genomic_DNA"/>
</dbReference>
<dbReference type="OMA" id="NDRESLC"/>
<dbReference type="GO" id="GO:0005634">
    <property type="term" value="C:nucleus"/>
    <property type="evidence" value="ECO:0007669"/>
    <property type="project" value="TreeGrafter"/>
</dbReference>
<keyword evidence="3 4" id="KW-0418">Kinase</keyword>
<evidence type="ECO:0000313" key="6">
    <source>
        <dbReference type="Proteomes" id="UP000654075"/>
    </source>
</evidence>
<evidence type="ECO:0000256" key="4">
    <source>
        <dbReference type="RuleBase" id="RU363090"/>
    </source>
</evidence>
<dbReference type="Pfam" id="PF03770">
    <property type="entry name" value="IPK"/>
    <property type="match status" value="1"/>
</dbReference>
<accession>A0A813I124</accession>
<dbReference type="SUPFAM" id="SSF56104">
    <property type="entry name" value="SAICAR synthase-like"/>
    <property type="match status" value="1"/>
</dbReference>
<dbReference type="AlphaFoldDB" id="A0A813I124"/>
<keyword evidence="2 4" id="KW-0808">Transferase</keyword>
<evidence type="ECO:0000256" key="1">
    <source>
        <dbReference type="ARBA" id="ARBA00007374"/>
    </source>
</evidence>
<protein>
    <recommendedName>
        <fullName evidence="4">Kinase</fullName>
        <ecNumber evidence="4">2.7.-.-</ecNumber>
    </recommendedName>
</protein>
<dbReference type="InterPro" id="IPR005522">
    <property type="entry name" value="IPK"/>
</dbReference>
<dbReference type="Proteomes" id="UP000654075">
    <property type="component" value="Unassembled WGS sequence"/>
</dbReference>
<name>A0A813I124_POLGL</name>
<evidence type="ECO:0000313" key="5">
    <source>
        <dbReference type="EMBL" id="CAE8643684.1"/>
    </source>
</evidence>
<evidence type="ECO:0000256" key="3">
    <source>
        <dbReference type="ARBA" id="ARBA00022777"/>
    </source>
</evidence>
<organism evidence="5 6">
    <name type="scientific">Polarella glacialis</name>
    <name type="common">Dinoflagellate</name>
    <dbReference type="NCBI Taxonomy" id="89957"/>
    <lineage>
        <taxon>Eukaryota</taxon>
        <taxon>Sar</taxon>
        <taxon>Alveolata</taxon>
        <taxon>Dinophyceae</taxon>
        <taxon>Suessiales</taxon>
        <taxon>Suessiaceae</taxon>
        <taxon>Polarella</taxon>
    </lineage>
</organism>
<reference evidence="5" key="1">
    <citation type="submission" date="2021-02" db="EMBL/GenBank/DDBJ databases">
        <authorList>
            <person name="Dougan E. K."/>
            <person name="Rhodes N."/>
            <person name="Thang M."/>
            <person name="Chan C."/>
        </authorList>
    </citation>
    <scope>NUCLEOTIDE SEQUENCE</scope>
</reference>
<evidence type="ECO:0000256" key="2">
    <source>
        <dbReference type="ARBA" id="ARBA00022679"/>
    </source>
</evidence>
<dbReference type="Gene3D" id="3.30.470.160">
    <property type="entry name" value="Inositol polyphosphate kinase"/>
    <property type="match status" value="1"/>
</dbReference>
<dbReference type="OrthoDB" id="5958943at2759"/>